<dbReference type="AlphaFoldDB" id="A0A1H9Q8L4"/>
<evidence type="ECO:0000259" key="3">
    <source>
        <dbReference type="PROSITE" id="PS50043"/>
    </source>
</evidence>
<dbReference type="SUPFAM" id="SSF52540">
    <property type="entry name" value="P-loop containing nucleoside triphosphate hydrolases"/>
    <property type="match status" value="1"/>
</dbReference>
<dbReference type="Proteomes" id="UP000199503">
    <property type="component" value="Unassembled WGS sequence"/>
</dbReference>
<dbReference type="InterPro" id="IPR036388">
    <property type="entry name" value="WH-like_DNA-bd_sf"/>
</dbReference>
<dbReference type="SMART" id="SM00421">
    <property type="entry name" value="HTH_LUXR"/>
    <property type="match status" value="1"/>
</dbReference>
<keyword evidence="1" id="KW-0238">DNA-binding</keyword>
<dbReference type="InterPro" id="IPR027417">
    <property type="entry name" value="P-loop_NTPase"/>
</dbReference>
<evidence type="ECO:0000313" key="5">
    <source>
        <dbReference type="Proteomes" id="UP000199503"/>
    </source>
</evidence>
<gene>
    <name evidence="4" type="ORF">SAMN04488000_11025</name>
</gene>
<dbReference type="InterPro" id="IPR000792">
    <property type="entry name" value="Tscrpt_reg_LuxR_C"/>
</dbReference>
<proteinExistence type="predicted"/>
<dbReference type="EMBL" id="FOFV01000010">
    <property type="protein sequence ID" value="SER56239.1"/>
    <property type="molecule type" value="Genomic_DNA"/>
</dbReference>
<dbReference type="RefSeq" id="WP_245786325.1">
    <property type="nucleotide sequence ID" value="NZ_FOFV01000010.1"/>
</dbReference>
<evidence type="ECO:0000256" key="1">
    <source>
        <dbReference type="ARBA" id="ARBA00023125"/>
    </source>
</evidence>
<dbReference type="Pfam" id="PF13191">
    <property type="entry name" value="AAA_16"/>
    <property type="match status" value="1"/>
</dbReference>
<feature type="domain" description="HTH luxR-type" evidence="3">
    <location>
        <begin position="814"/>
        <end position="878"/>
    </location>
</feature>
<dbReference type="PRINTS" id="PR00038">
    <property type="entry name" value="HTHLUXR"/>
</dbReference>
<feature type="region of interest" description="Disordered" evidence="2">
    <location>
        <begin position="500"/>
        <end position="526"/>
    </location>
</feature>
<feature type="compositionally biased region" description="Gly residues" evidence="2">
    <location>
        <begin position="500"/>
        <end position="510"/>
    </location>
</feature>
<dbReference type="InterPro" id="IPR016032">
    <property type="entry name" value="Sig_transdc_resp-reg_C-effctor"/>
</dbReference>
<evidence type="ECO:0000313" key="4">
    <source>
        <dbReference type="EMBL" id="SER56239.1"/>
    </source>
</evidence>
<dbReference type="PANTHER" id="PTHR43214:SF42">
    <property type="entry name" value="TRANSCRIPTIONAL REGULATORY PROTEIN DESR"/>
    <property type="match status" value="1"/>
</dbReference>
<dbReference type="GO" id="GO:0006355">
    <property type="term" value="P:regulation of DNA-templated transcription"/>
    <property type="evidence" value="ECO:0007669"/>
    <property type="project" value="InterPro"/>
</dbReference>
<dbReference type="Gene3D" id="1.10.10.10">
    <property type="entry name" value="Winged helix-like DNA-binding domain superfamily/Winged helix DNA-binding domain"/>
    <property type="match status" value="1"/>
</dbReference>
<dbReference type="PANTHER" id="PTHR43214">
    <property type="entry name" value="TWO-COMPONENT RESPONSE REGULATOR"/>
    <property type="match status" value="1"/>
</dbReference>
<dbReference type="PROSITE" id="PS00622">
    <property type="entry name" value="HTH_LUXR_1"/>
    <property type="match status" value="1"/>
</dbReference>
<keyword evidence="5" id="KW-1185">Reference proteome</keyword>
<protein>
    <submittedName>
        <fullName evidence="4">ATP-, maltotriose-and DNA-dependent transcriptional regulator MalT</fullName>
    </submittedName>
</protein>
<name>A0A1H9Q8L4_9PSEU</name>
<dbReference type="InterPro" id="IPR041664">
    <property type="entry name" value="AAA_16"/>
</dbReference>
<feature type="compositionally biased region" description="Low complexity" evidence="2">
    <location>
        <begin position="511"/>
        <end position="525"/>
    </location>
</feature>
<evidence type="ECO:0000256" key="2">
    <source>
        <dbReference type="SAM" id="MobiDB-lite"/>
    </source>
</evidence>
<dbReference type="CDD" id="cd06170">
    <property type="entry name" value="LuxR_C_like"/>
    <property type="match status" value="1"/>
</dbReference>
<dbReference type="InterPro" id="IPR039420">
    <property type="entry name" value="WalR-like"/>
</dbReference>
<dbReference type="Pfam" id="PF00196">
    <property type="entry name" value="GerE"/>
    <property type="match status" value="1"/>
</dbReference>
<dbReference type="PROSITE" id="PS50043">
    <property type="entry name" value="HTH_LUXR_2"/>
    <property type="match status" value="1"/>
</dbReference>
<accession>A0A1H9Q8L4</accession>
<sequence>MPVSLVGRDRERERLTALAETGGALQVVGEPGVGKSALLSCVDGHRVVGVEAEAEFPYAGLHQVLHPFLSGPRRALDVVFGLADGPVPPVHLVGLAALEVLTEARAVVLVDDAHRLDRESRDVLGFVARRLTAGALIATASRALFAGVPTLSLEPLAAGDAVAVLDAVAPGLDAERRSWVLAQAAGNPLALVELPFGGNTLAETFAARVSALPAPVRSALLVLALGGASGTDLAPAVEARLVNRDGAFRHPLIRSAVVGAAGAGELRETHRRLAFATGEADRRAWHLAGAATGPDENVACLLEKTADRALRRGGASAAVSALERSAALGVPGERPRRLLRAAELACEAGRRDDVERILLSARGLDLDDRERALVTWLPTAFDDGVGVAGAGELVGLAESVVAGGDVELGMRIFWSVAMRCFWVEPGAAVRERIAAVARRLPIEAGDPRMLAMMAYVCPVQQGDAVVAGLRAAWGGGSAGSGGADDWAGLQAASGEGGSAGSGVVAGGADGSAGPPASSGLAGPAGFPRPDDPATLRLLGSAALQVGAFADSVRFSHAAQRGFRAEGRFALLARALAVEAWSRTRLGDIAAAEPVAAEAVRLAEETGQPYMHGLAVAVQAEIAALHGDHEQSSRLAATAERIGLAAGARPVLATVQLARSLAALGEGRYADAFAAVRRVHDPVDPAYQLALRRYVLPELVEAATRSGNTDEARKLVEELDTATSSPALAAGLRYARALLAHDDEAEALFDVALNAESSPWDRARVQLAFGAWLRRQRRAAQARPHLKAAAEAFEAFGTRDWAERAREELRASGESRGGNGELTEHELTIARMAADGLTNKEIGERLHLSHRTVSTHLHRIFPKLGVTARGELREALEPRP</sequence>
<organism evidence="4 5">
    <name type="scientific">Lentzea albida</name>
    <dbReference type="NCBI Taxonomy" id="65499"/>
    <lineage>
        <taxon>Bacteria</taxon>
        <taxon>Bacillati</taxon>
        <taxon>Actinomycetota</taxon>
        <taxon>Actinomycetes</taxon>
        <taxon>Pseudonocardiales</taxon>
        <taxon>Pseudonocardiaceae</taxon>
        <taxon>Lentzea</taxon>
    </lineage>
</organism>
<dbReference type="STRING" id="65499.SAMN04488000_11025"/>
<dbReference type="GO" id="GO:0003677">
    <property type="term" value="F:DNA binding"/>
    <property type="evidence" value="ECO:0007669"/>
    <property type="project" value="UniProtKB-KW"/>
</dbReference>
<dbReference type="SUPFAM" id="SSF46894">
    <property type="entry name" value="C-terminal effector domain of the bipartite response regulators"/>
    <property type="match status" value="1"/>
</dbReference>
<reference evidence="5" key="1">
    <citation type="submission" date="2016-10" db="EMBL/GenBank/DDBJ databases">
        <authorList>
            <person name="Varghese N."/>
            <person name="Submissions S."/>
        </authorList>
    </citation>
    <scope>NUCLEOTIDE SEQUENCE [LARGE SCALE GENOMIC DNA]</scope>
    <source>
        <strain evidence="5">DSM 44437</strain>
    </source>
</reference>